<evidence type="ECO:0000313" key="4">
    <source>
        <dbReference type="Proteomes" id="UP000266188"/>
    </source>
</evidence>
<dbReference type="Gene3D" id="1.25.40.10">
    <property type="entry name" value="Tetratricopeptide repeat domain"/>
    <property type="match status" value="2"/>
</dbReference>
<dbReference type="Pfam" id="PF13041">
    <property type="entry name" value="PPR_2"/>
    <property type="match status" value="1"/>
</dbReference>
<dbReference type="EMBL" id="MVGC01000185">
    <property type="protein sequence ID" value="RJE22114.1"/>
    <property type="molecule type" value="Genomic_DNA"/>
</dbReference>
<evidence type="ECO:0000256" key="1">
    <source>
        <dbReference type="PROSITE-ProRule" id="PRU00708"/>
    </source>
</evidence>
<feature type="compositionally biased region" description="Basic and acidic residues" evidence="2">
    <location>
        <begin position="1339"/>
        <end position="1351"/>
    </location>
</feature>
<evidence type="ECO:0000256" key="2">
    <source>
        <dbReference type="SAM" id="MobiDB-lite"/>
    </source>
</evidence>
<dbReference type="GO" id="GO:0006396">
    <property type="term" value="P:RNA processing"/>
    <property type="evidence" value="ECO:0007669"/>
    <property type="project" value="TreeGrafter"/>
</dbReference>
<proteinExistence type="predicted"/>
<dbReference type="GO" id="GO:0003729">
    <property type="term" value="F:mRNA binding"/>
    <property type="evidence" value="ECO:0007669"/>
    <property type="project" value="TreeGrafter"/>
</dbReference>
<evidence type="ECO:0000313" key="3">
    <source>
        <dbReference type="EMBL" id="RJE22114.1"/>
    </source>
</evidence>
<feature type="region of interest" description="Disordered" evidence="2">
    <location>
        <begin position="880"/>
        <end position="911"/>
    </location>
</feature>
<reference evidence="4" key="1">
    <citation type="submission" date="2017-02" db="EMBL/GenBank/DDBJ databases">
        <authorList>
            <person name="Tafer H."/>
            <person name="Lopandic K."/>
        </authorList>
    </citation>
    <scope>NUCLEOTIDE SEQUENCE [LARGE SCALE GENOMIC DNA]</scope>
    <source>
        <strain evidence="4">CBS 366.77</strain>
    </source>
</reference>
<accession>A0A3A2ZS31</accession>
<name>A0A3A2ZS31_9EURO</name>
<feature type="repeat" description="PPR" evidence="1">
    <location>
        <begin position="505"/>
        <end position="539"/>
    </location>
</feature>
<dbReference type="PROSITE" id="PS51375">
    <property type="entry name" value="PPR"/>
    <property type="match status" value="1"/>
</dbReference>
<feature type="region of interest" description="Disordered" evidence="2">
    <location>
        <begin position="104"/>
        <end position="150"/>
    </location>
</feature>
<feature type="compositionally biased region" description="Acidic residues" evidence="2">
    <location>
        <begin position="1352"/>
        <end position="1361"/>
    </location>
</feature>
<organism evidence="3 4">
    <name type="scientific">Aspergillus sclerotialis</name>
    <dbReference type="NCBI Taxonomy" id="2070753"/>
    <lineage>
        <taxon>Eukaryota</taxon>
        <taxon>Fungi</taxon>
        <taxon>Dikarya</taxon>
        <taxon>Ascomycota</taxon>
        <taxon>Pezizomycotina</taxon>
        <taxon>Eurotiomycetes</taxon>
        <taxon>Eurotiomycetidae</taxon>
        <taxon>Eurotiales</taxon>
        <taxon>Aspergillaceae</taxon>
        <taxon>Aspergillus</taxon>
        <taxon>Aspergillus subgen. Polypaecilum</taxon>
    </lineage>
</organism>
<dbReference type="InterPro" id="IPR051114">
    <property type="entry name" value="Mito_RNA_Proc_CCM1"/>
</dbReference>
<feature type="compositionally biased region" description="Basic and acidic residues" evidence="2">
    <location>
        <begin position="1192"/>
        <end position="1201"/>
    </location>
</feature>
<dbReference type="NCBIfam" id="TIGR00756">
    <property type="entry name" value="PPR"/>
    <property type="match status" value="1"/>
</dbReference>
<feature type="region of interest" description="Disordered" evidence="2">
    <location>
        <begin position="1150"/>
        <end position="1201"/>
    </location>
</feature>
<feature type="compositionally biased region" description="Basic and acidic residues" evidence="2">
    <location>
        <begin position="1175"/>
        <end position="1185"/>
    </location>
</feature>
<keyword evidence="4" id="KW-1185">Reference proteome</keyword>
<dbReference type="PANTHER" id="PTHR47934:SF6">
    <property type="entry name" value="MITOCHONDRIAL GROUP I INTRON SPLICING FACTOR CCM1-RELATED"/>
    <property type="match status" value="1"/>
</dbReference>
<comment type="caution">
    <text evidence="3">The sequence shown here is derived from an EMBL/GenBank/DDBJ whole genome shotgun (WGS) entry which is preliminary data.</text>
</comment>
<feature type="compositionally biased region" description="Acidic residues" evidence="2">
    <location>
        <begin position="1273"/>
        <end position="1286"/>
    </location>
</feature>
<gene>
    <name evidence="3" type="ORF">PHISCL_05553</name>
</gene>
<dbReference type="PANTHER" id="PTHR47934">
    <property type="entry name" value="PENTATRICOPEPTIDE REPEAT-CONTAINING PROTEIN PET309, MITOCHONDRIAL"/>
    <property type="match status" value="1"/>
</dbReference>
<dbReference type="InterPro" id="IPR011990">
    <property type="entry name" value="TPR-like_helical_dom_sf"/>
</dbReference>
<protein>
    <submittedName>
        <fullName evidence="3">Translation regulator Cya5</fullName>
    </submittedName>
</protein>
<dbReference type="STRING" id="2070753.A0A3A2ZS31"/>
<feature type="region of interest" description="Disordered" evidence="2">
    <location>
        <begin position="1264"/>
        <end position="1388"/>
    </location>
</feature>
<sequence>MLERASGRLESAGRRFFRDSNGVIRSRRPLNPQFWRSSGAITDLTSCLVPLLQQPDQRTLYTQCTASTADQVTRSSRTTVLDFLYPPKAQEFAVSCLLRPPRRPIPRRKKVSPSSGRSYATRPRIPYQDADEDLSPSYPTGRPKEDALQKDARDSLQALLALKGERDYNEAWRLYCAAGYPRHLISDLLGYLCHSKKPFDHGKSKRLFETLSIKDRTHVEYLYMTISYANANNLPDMRRTMQQALEKHIGSPSWGFAFAQFLNRQLFVEALELWYMRPKSLKKGWIDRVAPYLDASTLPHTMVNLATLIKYRKISGPAREFLPRLLEHISASSSFAENIGSQTLLHLLRIYMDLGLLKPEHNFKLIETLVASETRATFIKSMVVYRNFRWQTPDEKPPVVLLRRMMRKLVLFEITNGIRFLLDEIAHFYGKALKPDYRRALNGFANAGDVQQVNEVFDLLVRDHGKELSRKLLTPLLYVHARVGNVRDTLIQFKRVKEEFNREQNTVCWNILLTAYSNSDDLTGTLATFDQMLKSGVELDSYSFGILMGLCANRGDIENVLRVLSLAKERNVQISTPLLDPIVEAYCKNGLLDMAEQVAEACLGLDTGGSPVRMWNLLLLNYAFRIDLESVSRIRTRMEMAGIQPDGVTYAAFMLSLVLMGQTDSARRILRTLHRSRRINAAEFHYAIILYGYLKARNRDMVHIIFKEIKQRFDRPGFNSRLLSLRSKIDRDMLAIKRGPRESDAANQRLEHAEKFLMETIGDSDVRLLATKEPSLGIGKQPHREAFPSMYYEYVINAYGTLGASRRAEELFDEFTHINRQFHGSTDIDALPPLRLLSALMLSQLNSGDFDGVEECWKKAFPKALKMAMRVDITECLAPQPSGPGAGATLPQPEPSSSDYSMAESPQTQNAGERTVLPSWRFFLSRPLSLYMRSLAYRGETWRIPEVITAFEKTGFAMTTFNWSTYIQLLSSSDQFSDQINAFLHFEKKFMPNFPGWQHLRRSRGVKPPGAPKDSNAVEKRKAPPHLFGSVAKRLWSNIQPDFMQPTYITMVYLASAMLTIRQRSLDTDNTEIKAVYDAAPKTIDAIAAMPMLREKYQGSLLRGNHPQRDPNLDREQLQPFVWTGGVLGVDGRTRSAASVNRLITQQIEEVESSPEVESLVEAGTEQETSVRSSQHSDKDIREEDLLAPSEKTIDPQDRYDMETELDLSTQRRDYGFIDEPMDIEPPKVPYRMDHRRLLERASANMTGEGQEYEYYPEQYTHWGGYSGHSEQDAQEFQDSDYPEEGTELHEYLQFPGDGSQESEYPQYPEQDALGYQHSEYPEHFAQGNEYVQYPEQDAQLHEYPQYREQDAQDEYPDYQEQDAQGHEYSELPEEDGLGNGNLESSQR</sequence>
<dbReference type="GO" id="GO:0005739">
    <property type="term" value="C:mitochondrion"/>
    <property type="evidence" value="ECO:0007669"/>
    <property type="project" value="TreeGrafter"/>
</dbReference>
<feature type="compositionally biased region" description="Polar residues" evidence="2">
    <location>
        <begin position="895"/>
        <end position="911"/>
    </location>
</feature>
<dbReference type="GO" id="GO:0007005">
    <property type="term" value="P:mitochondrion organization"/>
    <property type="evidence" value="ECO:0007669"/>
    <property type="project" value="TreeGrafter"/>
</dbReference>
<dbReference type="OrthoDB" id="1882346at2759"/>
<dbReference type="Proteomes" id="UP000266188">
    <property type="component" value="Unassembled WGS sequence"/>
</dbReference>
<dbReference type="InterPro" id="IPR002885">
    <property type="entry name" value="PPR_rpt"/>
</dbReference>